<evidence type="ECO:0000313" key="1">
    <source>
        <dbReference type="EMBL" id="OEJ99512.1"/>
    </source>
</evidence>
<dbReference type="Proteomes" id="UP000095552">
    <property type="component" value="Unassembled WGS sequence"/>
</dbReference>
<comment type="caution">
    <text evidence="1">The sequence shown here is derived from an EMBL/GenBank/DDBJ whole genome shotgun (WGS) entry which is preliminary data.</text>
</comment>
<dbReference type="EMBL" id="MDGQ01000005">
    <property type="protein sequence ID" value="OEJ99512.1"/>
    <property type="molecule type" value="Genomic_DNA"/>
</dbReference>
<organism evidence="1 2">
    <name type="scientific">Roseivirga misakiensis</name>
    <dbReference type="NCBI Taxonomy" id="1563681"/>
    <lineage>
        <taxon>Bacteria</taxon>
        <taxon>Pseudomonadati</taxon>
        <taxon>Bacteroidota</taxon>
        <taxon>Cytophagia</taxon>
        <taxon>Cytophagales</taxon>
        <taxon>Roseivirgaceae</taxon>
        <taxon>Roseivirga</taxon>
    </lineage>
</organism>
<dbReference type="Gene3D" id="2.60.120.260">
    <property type="entry name" value="Galactose-binding domain-like"/>
    <property type="match status" value="1"/>
</dbReference>
<gene>
    <name evidence="1" type="ORF">BFP71_08000</name>
</gene>
<proteinExistence type="predicted"/>
<accession>A0A1E5SK67</accession>
<name>A0A1E5SK67_9BACT</name>
<evidence type="ECO:0000313" key="2">
    <source>
        <dbReference type="Proteomes" id="UP000095552"/>
    </source>
</evidence>
<protein>
    <submittedName>
        <fullName evidence="1">Uncharacterized protein</fullName>
    </submittedName>
</protein>
<dbReference type="AlphaFoldDB" id="A0A1E5SK67"/>
<dbReference type="STRING" id="1563681.BFP71_08000"/>
<keyword evidence="2" id="KW-1185">Reference proteome</keyword>
<sequence>MLAQEEVPYDWAAFYQLISIEAEAYTSFKLTGAVKANGDQPDANDAAALWARVEKADGTPAFFDNMADRLITAKEWNKYIIQGDITSDDVNIYFGGLVVGSGSFFFDALKLEFKKADGTWTTFDLKDGGFEAEVEGNKMKYWLEGIHISTDIRSVKYSISASMDAYEGKKSLLIKRRKNF</sequence>
<reference evidence="1 2" key="1">
    <citation type="submission" date="2016-08" db="EMBL/GenBank/DDBJ databases">
        <title>Draft genome of Fabibacter sp. strain SK-8.</title>
        <authorList>
            <person name="Wong S.-K."/>
            <person name="Hamasaki K."/>
            <person name="Yoshizawa S."/>
        </authorList>
    </citation>
    <scope>NUCLEOTIDE SEQUENCE [LARGE SCALE GENOMIC DNA]</scope>
    <source>
        <strain evidence="1 2">SK-8</strain>
    </source>
</reference>